<dbReference type="Proteomes" id="UP000075243">
    <property type="component" value="Chromosome 7"/>
</dbReference>
<dbReference type="Pfam" id="PF04937">
    <property type="entry name" value="DUF659"/>
    <property type="match status" value="1"/>
</dbReference>
<dbReference type="AlphaFoldDB" id="A0A151T8L6"/>
<gene>
    <name evidence="2" type="ORF">KK1_017946</name>
</gene>
<protein>
    <recommendedName>
        <fullName evidence="1">DUF659 domain-containing protein</fullName>
    </recommendedName>
</protein>
<accession>A0A151T8L6</accession>
<proteinExistence type="predicted"/>
<dbReference type="OMA" id="CSTEWER"/>
<name>A0A151T8L6_CAJCA</name>
<evidence type="ECO:0000313" key="2">
    <source>
        <dbReference type="EMBL" id="KYP63377.1"/>
    </source>
</evidence>
<feature type="domain" description="DUF659" evidence="1">
    <location>
        <begin position="1"/>
        <end position="117"/>
    </location>
</feature>
<sequence length="237" mass="27006">MTDGWTDKKRKTILNFLVNSPLGTIFLKSIDASKISKIDDKIFKMLADVVEEVGEENVVHIVTDNAANYKAVGEMLMKKRTKLYWTPCAAHCIDLILEDFEKKIPLHSETIASGRKITSYIYGRTSLIVLLHKFTKGSDLIRPGLTRFATSYLTLGCLNENKGPLTRMFTSKEWTSSQLAKTKDRKFMENLVTNKGFWKNVLNCMRGVFPLVKVLHLVDSDEKPAMGFIYEEMDRAK</sequence>
<reference evidence="2 3" key="1">
    <citation type="journal article" date="2012" name="Nat. Biotechnol.">
        <title>Draft genome sequence of pigeonpea (Cajanus cajan), an orphan legume crop of resource-poor farmers.</title>
        <authorList>
            <person name="Varshney R.K."/>
            <person name="Chen W."/>
            <person name="Li Y."/>
            <person name="Bharti A.K."/>
            <person name="Saxena R.K."/>
            <person name="Schlueter J.A."/>
            <person name="Donoghue M.T."/>
            <person name="Azam S."/>
            <person name="Fan G."/>
            <person name="Whaley A.M."/>
            <person name="Farmer A.D."/>
            <person name="Sheridan J."/>
            <person name="Iwata A."/>
            <person name="Tuteja R."/>
            <person name="Penmetsa R.V."/>
            <person name="Wu W."/>
            <person name="Upadhyaya H.D."/>
            <person name="Yang S.P."/>
            <person name="Shah T."/>
            <person name="Saxena K.B."/>
            <person name="Michael T."/>
            <person name="McCombie W.R."/>
            <person name="Yang B."/>
            <person name="Zhang G."/>
            <person name="Yang H."/>
            <person name="Wang J."/>
            <person name="Spillane C."/>
            <person name="Cook D.R."/>
            <person name="May G.D."/>
            <person name="Xu X."/>
            <person name="Jackson S.A."/>
        </authorList>
    </citation>
    <scope>NUCLEOTIDE SEQUENCE [LARGE SCALE GENOMIC DNA]</scope>
    <source>
        <strain evidence="3">cv. Asha</strain>
    </source>
</reference>
<evidence type="ECO:0000313" key="3">
    <source>
        <dbReference type="Proteomes" id="UP000075243"/>
    </source>
</evidence>
<organism evidence="2 3">
    <name type="scientific">Cajanus cajan</name>
    <name type="common">Pigeon pea</name>
    <name type="synonym">Cajanus indicus</name>
    <dbReference type="NCBI Taxonomy" id="3821"/>
    <lineage>
        <taxon>Eukaryota</taxon>
        <taxon>Viridiplantae</taxon>
        <taxon>Streptophyta</taxon>
        <taxon>Embryophyta</taxon>
        <taxon>Tracheophyta</taxon>
        <taxon>Spermatophyta</taxon>
        <taxon>Magnoliopsida</taxon>
        <taxon>eudicotyledons</taxon>
        <taxon>Gunneridae</taxon>
        <taxon>Pentapetalae</taxon>
        <taxon>rosids</taxon>
        <taxon>fabids</taxon>
        <taxon>Fabales</taxon>
        <taxon>Fabaceae</taxon>
        <taxon>Papilionoideae</taxon>
        <taxon>50 kb inversion clade</taxon>
        <taxon>NPAAA clade</taxon>
        <taxon>indigoferoid/millettioid clade</taxon>
        <taxon>Phaseoleae</taxon>
        <taxon>Cajanus</taxon>
    </lineage>
</organism>
<dbReference type="PANTHER" id="PTHR32166">
    <property type="entry name" value="OSJNBA0013A04.12 PROTEIN"/>
    <property type="match status" value="1"/>
</dbReference>
<dbReference type="EMBL" id="CM003609">
    <property type="protein sequence ID" value="KYP63377.1"/>
    <property type="molecule type" value="Genomic_DNA"/>
</dbReference>
<dbReference type="STRING" id="3821.A0A151T8L6"/>
<dbReference type="InterPro" id="IPR012337">
    <property type="entry name" value="RNaseH-like_sf"/>
</dbReference>
<dbReference type="Gramene" id="C.cajan_17433.t">
    <property type="protein sequence ID" value="C.cajan_17433.t.cds1"/>
    <property type="gene ID" value="C.cajan_17433"/>
</dbReference>
<dbReference type="PANTHER" id="PTHR32166:SF122">
    <property type="entry name" value="OS09G0499600 PROTEIN"/>
    <property type="match status" value="1"/>
</dbReference>
<dbReference type="InterPro" id="IPR007021">
    <property type="entry name" value="DUF659"/>
</dbReference>
<keyword evidence="3" id="KW-1185">Reference proteome</keyword>
<dbReference type="SUPFAM" id="SSF53098">
    <property type="entry name" value="Ribonuclease H-like"/>
    <property type="match status" value="1"/>
</dbReference>
<evidence type="ECO:0000259" key="1">
    <source>
        <dbReference type="Pfam" id="PF04937"/>
    </source>
</evidence>